<comment type="caution">
    <text evidence="1">The sequence shown here is derived from an EMBL/GenBank/DDBJ whole genome shotgun (WGS) entry which is preliminary data.</text>
</comment>
<evidence type="ECO:0000313" key="2">
    <source>
        <dbReference type="Proteomes" id="UP000238375"/>
    </source>
</evidence>
<dbReference type="AlphaFoldDB" id="A0A2T0S0Q0"/>
<accession>A0A2T0S0Q0</accession>
<proteinExistence type="predicted"/>
<dbReference type="Proteomes" id="UP000238375">
    <property type="component" value="Unassembled WGS sequence"/>
</dbReference>
<gene>
    <name evidence="1" type="ORF">CLV58_13510</name>
</gene>
<evidence type="ECO:0000313" key="1">
    <source>
        <dbReference type="EMBL" id="PRY27008.1"/>
    </source>
</evidence>
<organism evidence="1 2">
    <name type="scientific">Spirosoma oryzae</name>
    <dbReference type="NCBI Taxonomy" id="1469603"/>
    <lineage>
        <taxon>Bacteria</taxon>
        <taxon>Pseudomonadati</taxon>
        <taxon>Bacteroidota</taxon>
        <taxon>Cytophagia</taxon>
        <taxon>Cytophagales</taxon>
        <taxon>Cytophagaceae</taxon>
        <taxon>Spirosoma</taxon>
    </lineage>
</organism>
<sequence length="172" mass="19594">MHANLRDQCLSVLTNLVLDKQSLHQTRIHLFNPFNAIFLSTYPGKADFLTSMLICGTEIWFTTQAGYLLSQGMVALETLLALCRRLSTDQRIRSSTITYSGALFVISPDRKCTFVCTSRYQLQELYSELTRSFTQLLAVRIHKPLRTREPYAMPGFLTIQLETPLGDDEIIP</sequence>
<dbReference type="EMBL" id="PVTE01000035">
    <property type="protein sequence ID" value="PRY27008.1"/>
    <property type="molecule type" value="Genomic_DNA"/>
</dbReference>
<name>A0A2T0S0Q0_9BACT</name>
<dbReference type="RefSeq" id="WP_106140598.1">
    <property type="nucleotide sequence ID" value="NZ_PVTE01000035.1"/>
</dbReference>
<keyword evidence="2" id="KW-1185">Reference proteome</keyword>
<reference evidence="1 2" key="1">
    <citation type="submission" date="2018-03" db="EMBL/GenBank/DDBJ databases">
        <title>Genomic Encyclopedia of Archaeal and Bacterial Type Strains, Phase II (KMG-II): from individual species to whole genera.</title>
        <authorList>
            <person name="Goeker M."/>
        </authorList>
    </citation>
    <scope>NUCLEOTIDE SEQUENCE [LARGE SCALE GENOMIC DNA]</scope>
    <source>
        <strain evidence="1 2">DSM 28354</strain>
    </source>
</reference>
<protein>
    <submittedName>
        <fullName evidence="1">Uncharacterized protein</fullName>
    </submittedName>
</protein>